<keyword evidence="3" id="KW-1185">Reference proteome</keyword>
<proteinExistence type="predicted"/>
<dbReference type="AlphaFoldDB" id="A0A139I6F0"/>
<evidence type="ECO:0008006" key="4">
    <source>
        <dbReference type="Google" id="ProtNLM"/>
    </source>
</evidence>
<sequence length="245" mass="27147">MPVYLLHGFRWPRPLVRIHIILKNLDDAAAEWLVAPGTTKALLDNFQELFPECMAHLPDLRFVEQYDPNDLSPSASSQPYAYVADICEEVKLGIDIDAFRAKGVGNEQWSSLCELRDKIAPEEKVGWYVVVCGDEDRWAPPTVSLLQSGGHNGIRRGSEADSANSSTKQSPEQTLAMPVEEESRGFRKLFGTGRFRRKSKSAGNRKPLISSPNSQEKLPSLPISSPTSAMSNKPPQLPNPTTCTK</sequence>
<evidence type="ECO:0000313" key="2">
    <source>
        <dbReference type="EMBL" id="KXT10331.1"/>
    </source>
</evidence>
<name>A0A139I6F0_9PEZI</name>
<dbReference type="Proteomes" id="UP000073492">
    <property type="component" value="Unassembled WGS sequence"/>
</dbReference>
<dbReference type="OrthoDB" id="371463at2759"/>
<dbReference type="EMBL" id="LFZO01000267">
    <property type="protein sequence ID" value="KXT10331.1"/>
    <property type="molecule type" value="Genomic_DNA"/>
</dbReference>
<feature type="region of interest" description="Disordered" evidence="1">
    <location>
        <begin position="143"/>
        <end position="245"/>
    </location>
</feature>
<reference evidence="2 3" key="1">
    <citation type="submission" date="2015-07" db="EMBL/GenBank/DDBJ databases">
        <title>Comparative genomics of the Sigatoka disease complex on banana suggests a link between parallel evolutionary changes in Pseudocercospora fijiensis and Pseudocercospora eumusae and increased virulence on the banana host.</title>
        <authorList>
            <person name="Chang T.-C."/>
            <person name="Salvucci A."/>
            <person name="Crous P.W."/>
            <person name="Stergiopoulos I."/>
        </authorList>
    </citation>
    <scope>NUCLEOTIDE SEQUENCE [LARGE SCALE GENOMIC DNA]</scope>
    <source>
        <strain evidence="2 3">CBS 116634</strain>
    </source>
</reference>
<accession>A0A139I6F0</accession>
<feature type="compositionally biased region" description="Polar residues" evidence="1">
    <location>
        <begin position="210"/>
        <end position="245"/>
    </location>
</feature>
<evidence type="ECO:0000313" key="3">
    <source>
        <dbReference type="Proteomes" id="UP000073492"/>
    </source>
</evidence>
<evidence type="ECO:0000256" key="1">
    <source>
        <dbReference type="SAM" id="MobiDB-lite"/>
    </source>
</evidence>
<protein>
    <recommendedName>
        <fullName evidence="4">Developmental regulator protein</fullName>
    </recommendedName>
</protein>
<gene>
    <name evidence="2" type="ORF">AC579_1030</name>
</gene>
<feature type="compositionally biased region" description="Polar residues" evidence="1">
    <location>
        <begin position="161"/>
        <end position="173"/>
    </location>
</feature>
<organism evidence="2 3">
    <name type="scientific">Pseudocercospora musae</name>
    <dbReference type="NCBI Taxonomy" id="113226"/>
    <lineage>
        <taxon>Eukaryota</taxon>
        <taxon>Fungi</taxon>
        <taxon>Dikarya</taxon>
        <taxon>Ascomycota</taxon>
        <taxon>Pezizomycotina</taxon>
        <taxon>Dothideomycetes</taxon>
        <taxon>Dothideomycetidae</taxon>
        <taxon>Mycosphaerellales</taxon>
        <taxon>Mycosphaerellaceae</taxon>
        <taxon>Pseudocercospora</taxon>
    </lineage>
</organism>
<comment type="caution">
    <text evidence="2">The sequence shown here is derived from an EMBL/GenBank/DDBJ whole genome shotgun (WGS) entry which is preliminary data.</text>
</comment>